<organism evidence="2 3">
    <name type="scientific">Schaalia georgiae</name>
    <dbReference type="NCBI Taxonomy" id="52768"/>
    <lineage>
        <taxon>Bacteria</taxon>
        <taxon>Bacillati</taxon>
        <taxon>Actinomycetota</taxon>
        <taxon>Actinomycetes</taxon>
        <taxon>Actinomycetales</taxon>
        <taxon>Actinomycetaceae</taxon>
        <taxon>Schaalia</taxon>
    </lineage>
</organism>
<dbReference type="EMBL" id="JABZFZ010000003">
    <property type="protein sequence ID" value="MBF0939275.1"/>
    <property type="molecule type" value="Genomic_DNA"/>
</dbReference>
<feature type="transmembrane region" description="Helical" evidence="1">
    <location>
        <begin position="319"/>
        <end position="338"/>
    </location>
</feature>
<dbReference type="Proteomes" id="UP000718630">
    <property type="component" value="Unassembled WGS sequence"/>
</dbReference>
<comment type="caution">
    <text evidence="2">The sequence shown here is derived from an EMBL/GenBank/DDBJ whole genome shotgun (WGS) entry which is preliminary data.</text>
</comment>
<evidence type="ECO:0000256" key="1">
    <source>
        <dbReference type="SAM" id="Phobius"/>
    </source>
</evidence>
<feature type="transmembrane region" description="Helical" evidence="1">
    <location>
        <begin position="275"/>
        <end position="299"/>
    </location>
</feature>
<dbReference type="Pfam" id="PF09852">
    <property type="entry name" value="DUF2079"/>
    <property type="match status" value="1"/>
</dbReference>
<keyword evidence="1" id="KW-1133">Transmembrane helix</keyword>
<reference evidence="2" key="1">
    <citation type="submission" date="2020-04" db="EMBL/GenBank/DDBJ databases">
        <title>Deep metagenomics examines the oral microbiome during advanced dental caries in children, revealing novel taxa and co-occurrences with host molecules.</title>
        <authorList>
            <person name="Baker J.L."/>
            <person name="Morton J.T."/>
            <person name="Dinis M."/>
            <person name="Alvarez R."/>
            <person name="Tran N.C."/>
            <person name="Knight R."/>
            <person name="Edlund A."/>
        </authorList>
    </citation>
    <scope>NUCLEOTIDE SEQUENCE</scope>
    <source>
        <strain evidence="2">JCVI_32_bin.64</strain>
    </source>
</reference>
<feature type="transmembrane region" description="Helical" evidence="1">
    <location>
        <begin position="85"/>
        <end position="105"/>
    </location>
</feature>
<feature type="transmembrane region" description="Helical" evidence="1">
    <location>
        <begin position="248"/>
        <end position="268"/>
    </location>
</feature>
<dbReference type="InterPro" id="IPR018650">
    <property type="entry name" value="STSV1_Orf64"/>
</dbReference>
<evidence type="ECO:0000313" key="2">
    <source>
        <dbReference type="EMBL" id="MBF0939275.1"/>
    </source>
</evidence>
<feature type="transmembrane region" description="Helical" evidence="1">
    <location>
        <begin position="206"/>
        <end position="228"/>
    </location>
</feature>
<dbReference type="AlphaFoldDB" id="A0A929QXT5"/>
<feature type="transmembrane region" description="Helical" evidence="1">
    <location>
        <begin position="172"/>
        <end position="194"/>
    </location>
</feature>
<feature type="transmembrane region" description="Helical" evidence="1">
    <location>
        <begin position="12"/>
        <end position="33"/>
    </location>
</feature>
<protein>
    <submittedName>
        <fullName evidence="2">DUF2079 domain-containing protein</fullName>
    </submittedName>
</protein>
<sequence length="506" mass="53864">MGMIGRRARELAVPVVVCALTLGVYCLFSVGQWRMMASPSWDLAIFTEAVKSYSQGHWPIVPIKGPGFNLLGDHFHPILALLGPVYRVFPSGLTLLIVQNALFAWSAWPVTRAAARLAGSAGGFVIGLAYGLGWGLQGAVGAQFHEIAFAVPMLAHGGVAFVQGRYRACMAWLAPMVLVKEDLGLTIMVAGLVLAWRRRTEGRRALAESLAFAAFGAAAFAITTQVLLPALNPAGTWAYSLDGSATGAGSSVGGAAAAKVWPSVIEILTFPSVKIATVLVCVLGAGVVGAASPWFALVVPTLAWRFMGSVDFYYGWSSWHYNAVLVPIASAALLDVLGRAAQWRDRRSADEERAMADEAGAAAWRAERLSSWWGTGVISVGVATPLLALAATAPLLPMWQLTSSGFGQDSPRTEAAHQAMAAVPAGSAVETDITLMARMVPDHEVYWVGSAKDMDPLPEYVVVDQRSYVWGGRDVTAVGWATDAHPGHSYELVFERNGFQVAHRTS</sequence>
<accession>A0A929QXT5</accession>
<keyword evidence="1" id="KW-0472">Membrane</keyword>
<evidence type="ECO:0000313" key="3">
    <source>
        <dbReference type="Proteomes" id="UP000718630"/>
    </source>
</evidence>
<gene>
    <name evidence="2" type="ORF">HXK03_00145</name>
</gene>
<name>A0A929QXT5_9ACTO</name>
<feature type="transmembrane region" description="Helical" evidence="1">
    <location>
        <begin position="117"/>
        <end position="136"/>
    </location>
</feature>
<keyword evidence="1" id="KW-0812">Transmembrane</keyword>
<proteinExistence type="predicted"/>